<evidence type="ECO:0000256" key="1">
    <source>
        <dbReference type="ARBA" id="ARBA00023015"/>
    </source>
</evidence>
<dbReference type="Gene3D" id="3.30.450.40">
    <property type="match status" value="1"/>
</dbReference>
<dbReference type="PROSITE" id="PS50043">
    <property type="entry name" value="HTH_LUXR_2"/>
    <property type="match status" value="1"/>
</dbReference>
<organism evidence="4 5">
    <name type="scientific">Paenibacillus silvestris</name>
    <dbReference type="NCBI Taxonomy" id="2606219"/>
    <lineage>
        <taxon>Bacteria</taxon>
        <taxon>Bacillati</taxon>
        <taxon>Bacillota</taxon>
        <taxon>Bacilli</taxon>
        <taxon>Bacillales</taxon>
        <taxon>Paenibacillaceae</taxon>
        <taxon>Paenibacillus</taxon>
    </lineage>
</organism>
<dbReference type="AlphaFoldDB" id="A0A6L8UTW6"/>
<proteinExistence type="predicted"/>
<keyword evidence="5" id="KW-1185">Reference proteome</keyword>
<evidence type="ECO:0000256" key="2">
    <source>
        <dbReference type="ARBA" id="ARBA00023163"/>
    </source>
</evidence>
<comment type="caution">
    <text evidence="4">The sequence shown here is derived from an EMBL/GenBank/DDBJ whole genome shotgun (WGS) entry which is preliminary data.</text>
</comment>
<dbReference type="InterPro" id="IPR016032">
    <property type="entry name" value="Sig_transdc_resp-reg_C-effctor"/>
</dbReference>
<dbReference type="EMBL" id="WTUZ01000001">
    <property type="protein sequence ID" value="MZQ80570.1"/>
    <property type="molecule type" value="Genomic_DNA"/>
</dbReference>
<dbReference type="Gene3D" id="1.10.10.10">
    <property type="entry name" value="Winged helix-like DNA-binding domain superfamily/Winged helix DNA-binding domain"/>
    <property type="match status" value="1"/>
</dbReference>
<dbReference type="SMART" id="SM00421">
    <property type="entry name" value="HTH_LUXR"/>
    <property type="match status" value="1"/>
</dbReference>
<evidence type="ECO:0000313" key="4">
    <source>
        <dbReference type="EMBL" id="MZQ80570.1"/>
    </source>
</evidence>
<dbReference type="GO" id="GO:0045892">
    <property type="term" value="P:negative regulation of DNA-templated transcription"/>
    <property type="evidence" value="ECO:0007669"/>
    <property type="project" value="UniProtKB-ARBA"/>
</dbReference>
<dbReference type="InterPro" id="IPR029016">
    <property type="entry name" value="GAF-like_dom_sf"/>
</dbReference>
<dbReference type="InterPro" id="IPR036388">
    <property type="entry name" value="WH-like_DNA-bd_sf"/>
</dbReference>
<evidence type="ECO:0000259" key="3">
    <source>
        <dbReference type="PROSITE" id="PS50043"/>
    </source>
</evidence>
<dbReference type="GO" id="GO:0003677">
    <property type="term" value="F:DNA binding"/>
    <property type="evidence" value="ECO:0007669"/>
    <property type="project" value="InterPro"/>
</dbReference>
<dbReference type="InterPro" id="IPR000792">
    <property type="entry name" value="Tscrpt_reg_LuxR_C"/>
</dbReference>
<dbReference type="Proteomes" id="UP000481087">
    <property type="component" value="Unassembled WGS sequence"/>
</dbReference>
<accession>A0A6L8UTW6</accession>
<name>A0A6L8UTW6_9BACL</name>
<protein>
    <recommendedName>
        <fullName evidence="3">HTH luxR-type domain-containing protein</fullName>
    </recommendedName>
</protein>
<reference evidence="4 5" key="1">
    <citation type="submission" date="2019-12" db="EMBL/GenBank/DDBJ databases">
        <title>Paenibacillus sp. nov. sp. isolated from soil.</title>
        <authorList>
            <person name="Kim J."/>
            <person name="Jeong S.E."/>
            <person name="Jung H.S."/>
            <person name="Jeon C.O."/>
        </authorList>
    </citation>
    <scope>NUCLEOTIDE SEQUENCE [LARGE SCALE GENOMIC DNA]</scope>
    <source>
        <strain evidence="4 5">5J-6</strain>
    </source>
</reference>
<keyword evidence="2" id="KW-0804">Transcription</keyword>
<feature type="domain" description="HTH luxR-type" evidence="3">
    <location>
        <begin position="212"/>
        <end position="277"/>
    </location>
</feature>
<gene>
    <name evidence="4" type="ORF">GQF01_00145</name>
</gene>
<keyword evidence="1" id="KW-0805">Transcription regulation</keyword>
<dbReference type="Pfam" id="PF00196">
    <property type="entry name" value="GerE"/>
    <property type="match status" value="1"/>
</dbReference>
<sequence length="278" mass="32142">MFNLFRFTKSDSTRNWFRLNDLEESTVISWNQLFRTGNKKDDSTRFTYHLSGKKLREKLEINKNLLLRIRKEHRENIASVLIKPHLFALIDTDGILIDICGDKGITKSLKKYKVIGVSLSMKHAGINPYSVSKELNATSVIVGKENTLKLFHQFTAICTPLRVADEVIAYIGLVIQIDDDIDFAVALLEQYAKTLQDKQVDVSEDKLIRLNRLFEEYSLTKREREVAILWLQNQPTSLISFSLCITEGTVWNMIKKIYRKTNVRGKVELVTKFLVNQN</sequence>
<dbReference type="SUPFAM" id="SSF46894">
    <property type="entry name" value="C-terminal effector domain of the bipartite response regulators"/>
    <property type="match status" value="1"/>
</dbReference>
<evidence type="ECO:0000313" key="5">
    <source>
        <dbReference type="Proteomes" id="UP000481087"/>
    </source>
</evidence>
<dbReference type="RefSeq" id="WP_161404564.1">
    <property type="nucleotide sequence ID" value="NZ_WTUZ01000001.1"/>
</dbReference>